<keyword evidence="3" id="KW-1185">Reference proteome</keyword>
<organism evidence="2 3">
    <name type="scientific">Bacillus aerolatus</name>
    <dbReference type="NCBI Taxonomy" id="2653354"/>
    <lineage>
        <taxon>Bacteria</taxon>
        <taxon>Bacillati</taxon>
        <taxon>Bacillota</taxon>
        <taxon>Bacilli</taxon>
        <taxon>Bacillales</taxon>
        <taxon>Bacillaceae</taxon>
        <taxon>Bacillus</taxon>
    </lineage>
</organism>
<accession>A0A6I1FIK4</accession>
<sequence length="78" mass="8889">MTEGNSFSQIKTTAEPLNNILEKAKQDSFEKEKALIMKVLQGTEGNKTKAAKRLGIHRTTLYQKIKKFGIMQSKHIRL</sequence>
<dbReference type="Proteomes" id="UP000429595">
    <property type="component" value="Unassembled WGS sequence"/>
</dbReference>
<dbReference type="InterPro" id="IPR009057">
    <property type="entry name" value="Homeodomain-like_sf"/>
</dbReference>
<dbReference type="AlphaFoldDB" id="A0A6I1FIK4"/>
<dbReference type="SUPFAM" id="SSF46689">
    <property type="entry name" value="Homeodomain-like"/>
    <property type="match status" value="1"/>
</dbReference>
<comment type="caution">
    <text evidence="2">The sequence shown here is derived from an EMBL/GenBank/DDBJ whole genome shotgun (WGS) entry which is preliminary data.</text>
</comment>
<dbReference type="PRINTS" id="PR01590">
    <property type="entry name" value="HTHFIS"/>
</dbReference>
<dbReference type="EMBL" id="WEIO01000008">
    <property type="protein sequence ID" value="KAB7705594.1"/>
    <property type="molecule type" value="Genomic_DNA"/>
</dbReference>
<dbReference type="Gene3D" id="1.10.10.60">
    <property type="entry name" value="Homeodomain-like"/>
    <property type="match status" value="1"/>
</dbReference>
<feature type="domain" description="DNA binding HTH" evidence="1">
    <location>
        <begin position="32"/>
        <end position="68"/>
    </location>
</feature>
<proteinExistence type="predicted"/>
<evidence type="ECO:0000259" key="1">
    <source>
        <dbReference type="Pfam" id="PF02954"/>
    </source>
</evidence>
<gene>
    <name evidence="2" type="ORF">F9802_13745</name>
</gene>
<dbReference type="Pfam" id="PF02954">
    <property type="entry name" value="HTH_8"/>
    <property type="match status" value="1"/>
</dbReference>
<protein>
    <recommendedName>
        <fullName evidence="1">DNA binding HTH domain-containing protein</fullName>
    </recommendedName>
</protein>
<evidence type="ECO:0000313" key="2">
    <source>
        <dbReference type="EMBL" id="KAB7705594.1"/>
    </source>
</evidence>
<name>A0A6I1FIK4_9BACI</name>
<dbReference type="GO" id="GO:0043565">
    <property type="term" value="F:sequence-specific DNA binding"/>
    <property type="evidence" value="ECO:0007669"/>
    <property type="project" value="InterPro"/>
</dbReference>
<evidence type="ECO:0000313" key="3">
    <source>
        <dbReference type="Proteomes" id="UP000429595"/>
    </source>
</evidence>
<reference evidence="2 3" key="1">
    <citation type="submission" date="2019-10" db="EMBL/GenBank/DDBJ databases">
        <title>Bacillus aerolatum sp. nov., isolated from bioaerosol of sport playgrounds.</title>
        <authorList>
            <person name="Chen P."/>
            <person name="Zhang G."/>
        </authorList>
    </citation>
    <scope>NUCLEOTIDE SEQUENCE [LARGE SCALE GENOMIC DNA]</scope>
    <source>
        <strain evidence="2 3">CX253</strain>
    </source>
</reference>
<dbReference type="InterPro" id="IPR002197">
    <property type="entry name" value="HTH_Fis"/>
</dbReference>